<dbReference type="InterPro" id="IPR000192">
    <property type="entry name" value="Aminotrans_V_dom"/>
</dbReference>
<evidence type="ECO:0000256" key="2">
    <source>
        <dbReference type="ARBA" id="ARBA00006490"/>
    </source>
</evidence>
<protein>
    <recommendedName>
        <fullName evidence="3">cysteine desulfurase</fullName>
        <ecNumber evidence="3">2.8.1.7</ecNumber>
    </recommendedName>
</protein>
<dbReference type="InterPro" id="IPR016454">
    <property type="entry name" value="Cysteine_dSase"/>
</dbReference>
<feature type="domain" description="Aminotransferase class V" evidence="11">
    <location>
        <begin position="4"/>
        <end position="359"/>
    </location>
</feature>
<evidence type="ECO:0000256" key="10">
    <source>
        <dbReference type="RuleBase" id="RU004504"/>
    </source>
</evidence>
<dbReference type="SUPFAM" id="SSF53383">
    <property type="entry name" value="PLP-dependent transferases"/>
    <property type="match status" value="1"/>
</dbReference>
<evidence type="ECO:0000256" key="1">
    <source>
        <dbReference type="ARBA" id="ARBA00001933"/>
    </source>
</evidence>
<dbReference type="OrthoDB" id="9808002at2"/>
<keyword evidence="5" id="KW-0479">Metal-binding</keyword>
<dbReference type="AlphaFoldDB" id="A0A1G8E6Y4"/>
<evidence type="ECO:0000313" key="13">
    <source>
        <dbReference type="Proteomes" id="UP000199017"/>
    </source>
</evidence>
<keyword evidence="4" id="KW-0808">Transferase</keyword>
<dbReference type="PANTHER" id="PTHR11601:SF34">
    <property type="entry name" value="CYSTEINE DESULFURASE"/>
    <property type="match status" value="1"/>
</dbReference>
<reference evidence="12 13" key="1">
    <citation type="submission" date="2016-10" db="EMBL/GenBank/DDBJ databases">
        <authorList>
            <person name="de Groot N.N."/>
        </authorList>
    </citation>
    <scope>NUCLEOTIDE SEQUENCE [LARGE SCALE GENOMIC DNA]</scope>
    <source>
        <strain evidence="13">P4B,CCM 7963,CECT 7998,DSM 25260,IBRC-M 10614,KCTC 13821</strain>
    </source>
</reference>
<dbReference type="PANTHER" id="PTHR11601">
    <property type="entry name" value="CYSTEINE DESULFURYLASE FAMILY MEMBER"/>
    <property type="match status" value="1"/>
</dbReference>
<comment type="catalytic activity">
    <reaction evidence="9">
        <text>(sulfur carrier)-H + L-cysteine = (sulfur carrier)-SH + L-alanine</text>
        <dbReference type="Rhea" id="RHEA:43892"/>
        <dbReference type="Rhea" id="RHEA-COMP:14737"/>
        <dbReference type="Rhea" id="RHEA-COMP:14739"/>
        <dbReference type="ChEBI" id="CHEBI:29917"/>
        <dbReference type="ChEBI" id="CHEBI:35235"/>
        <dbReference type="ChEBI" id="CHEBI:57972"/>
        <dbReference type="ChEBI" id="CHEBI:64428"/>
        <dbReference type="EC" id="2.8.1.7"/>
    </reaction>
</comment>
<sequence>MENIYMDYNASTPLAPEVKETITRLLDEAYGNPSASHWAGSPAKTAVEKARRQVASLIGAASEEVIFTSGGTESNNHVLKGIVEANRGKDCHIVTTKAEHPAILKPCRYLEQYDVSVTYVDTDTYGKINPADIDEAITEKTVLVSVMHANNETGTVQPLEQISAITKRHGIPFHTDASQSLGKIPVNVDKLSVDFLTIAGHKLYAPKGIGALYIRNGKALPSFMHGAGHEQGRRAGTENVILAGALGQACQTAQYDKRIETIQALRDDFWERLQESFGARVHLNGHPEERLPNTLNVSFIGYTGQEILARIPEVAASTGAACHSDTVELSNVLQAMGVDEETGKGAIRFSLGRYSEAKDTRTVVEMLKEVLG</sequence>
<keyword evidence="8" id="KW-0411">Iron-sulfur</keyword>
<proteinExistence type="inferred from homology"/>
<dbReference type="GO" id="GO:0031071">
    <property type="term" value="F:cysteine desulfurase activity"/>
    <property type="evidence" value="ECO:0007669"/>
    <property type="project" value="UniProtKB-EC"/>
</dbReference>
<dbReference type="Gene3D" id="1.10.260.50">
    <property type="match status" value="1"/>
</dbReference>
<evidence type="ECO:0000256" key="8">
    <source>
        <dbReference type="ARBA" id="ARBA00023014"/>
    </source>
</evidence>
<keyword evidence="13" id="KW-1185">Reference proteome</keyword>
<evidence type="ECO:0000256" key="9">
    <source>
        <dbReference type="ARBA" id="ARBA00050776"/>
    </source>
</evidence>
<dbReference type="Proteomes" id="UP000199017">
    <property type="component" value="Unassembled WGS sequence"/>
</dbReference>
<dbReference type="GO" id="GO:0046872">
    <property type="term" value="F:metal ion binding"/>
    <property type="evidence" value="ECO:0007669"/>
    <property type="project" value="UniProtKB-KW"/>
</dbReference>
<evidence type="ECO:0000313" key="12">
    <source>
        <dbReference type="EMBL" id="SDH65696.1"/>
    </source>
</evidence>
<evidence type="ECO:0000256" key="4">
    <source>
        <dbReference type="ARBA" id="ARBA00022679"/>
    </source>
</evidence>
<dbReference type="Pfam" id="PF00266">
    <property type="entry name" value="Aminotran_5"/>
    <property type="match status" value="1"/>
</dbReference>
<dbReference type="Gene3D" id="3.40.640.10">
    <property type="entry name" value="Type I PLP-dependent aspartate aminotransferase-like (Major domain)"/>
    <property type="match status" value="1"/>
</dbReference>
<evidence type="ECO:0000256" key="7">
    <source>
        <dbReference type="ARBA" id="ARBA00023004"/>
    </source>
</evidence>
<evidence type="ECO:0000256" key="3">
    <source>
        <dbReference type="ARBA" id="ARBA00012239"/>
    </source>
</evidence>
<dbReference type="InterPro" id="IPR020578">
    <property type="entry name" value="Aminotrans_V_PyrdxlP_BS"/>
</dbReference>
<dbReference type="InterPro" id="IPR015424">
    <property type="entry name" value="PyrdxlP-dep_Trfase"/>
</dbReference>
<dbReference type="PROSITE" id="PS00595">
    <property type="entry name" value="AA_TRANSFER_CLASS_5"/>
    <property type="match status" value="1"/>
</dbReference>
<dbReference type="EMBL" id="FNDU01000002">
    <property type="protein sequence ID" value="SDH65696.1"/>
    <property type="molecule type" value="Genomic_DNA"/>
</dbReference>
<dbReference type="RefSeq" id="WP_091581006.1">
    <property type="nucleotide sequence ID" value="NZ_FNDU01000002.1"/>
</dbReference>
<dbReference type="STRING" id="930129.SAMN05216352_10297"/>
<dbReference type="Gene3D" id="3.90.1150.10">
    <property type="entry name" value="Aspartate Aminotransferase, domain 1"/>
    <property type="match status" value="1"/>
</dbReference>
<evidence type="ECO:0000256" key="5">
    <source>
        <dbReference type="ARBA" id="ARBA00022723"/>
    </source>
</evidence>
<dbReference type="InterPro" id="IPR015422">
    <property type="entry name" value="PyrdxlP-dep_Trfase_small"/>
</dbReference>
<dbReference type="GO" id="GO:0051536">
    <property type="term" value="F:iron-sulfur cluster binding"/>
    <property type="evidence" value="ECO:0007669"/>
    <property type="project" value="UniProtKB-KW"/>
</dbReference>
<organism evidence="12 13">
    <name type="scientific">Alteribacillus bidgolensis</name>
    <dbReference type="NCBI Taxonomy" id="930129"/>
    <lineage>
        <taxon>Bacteria</taxon>
        <taxon>Bacillati</taxon>
        <taxon>Bacillota</taxon>
        <taxon>Bacilli</taxon>
        <taxon>Bacillales</taxon>
        <taxon>Bacillaceae</taxon>
        <taxon>Alteribacillus</taxon>
    </lineage>
</organism>
<comment type="similarity">
    <text evidence="2">Belongs to the class-V pyridoxal-phosphate-dependent aminotransferase family. NifS/IscS subfamily.</text>
</comment>
<keyword evidence="6" id="KW-0663">Pyridoxal phosphate</keyword>
<comment type="cofactor">
    <cofactor evidence="1 10">
        <name>pyridoxal 5'-phosphate</name>
        <dbReference type="ChEBI" id="CHEBI:597326"/>
    </cofactor>
</comment>
<dbReference type="PIRSF" id="PIRSF005572">
    <property type="entry name" value="NifS"/>
    <property type="match status" value="1"/>
</dbReference>
<dbReference type="FunFam" id="3.40.640.10:FF:000084">
    <property type="entry name" value="IscS-like cysteine desulfurase"/>
    <property type="match status" value="1"/>
</dbReference>
<evidence type="ECO:0000259" key="11">
    <source>
        <dbReference type="Pfam" id="PF00266"/>
    </source>
</evidence>
<dbReference type="EC" id="2.8.1.7" evidence="3"/>
<name>A0A1G8E6Y4_9BACI</name>
<keyword evidence="7" id="KW-0408">Iron</keyword>
<gene>
    <name evidence="12" type="ORF">SAMN05216352_10297</name>
</gene>
<accession>A0A1G8E6Y4</accession>
<dbReference type="InterPro" id="IPR015421">
    <property type="entry name" value="PyrdxlP-dep_Trfase_major"/>
</dbReference>
<evidence type="ECO:0000256" key="6">
    <source>
        <dbReference type="ARBA" id="ARBA00022898"/>
    </source>
</evidence>